<feature type="domain" description="Response regulatory" evidence="2">
    <location>
        <begin position="16"/>
        <end position="135"/>
    </location>
</feature>
<accession>A0A3B0Y885</accession>
<dbReference type="Gene3D" id="3.30.70.270">
    <property type="match status" value="1"/>
</dbReference>
<dbReference type="PANTHER" id="PTHR44591:SF3">
    <property type="entry name" value="RESPONSE REGULATORY DOMAIN-CONTAINING PROTEIN"/>
    <property type="match status" value="1"/>
</dbReference>
<protein>
    <submittedName>
        <fullName evidence="4">Uncharacterized protein</fullName>
    </submittedName>
</protein>
<evidence type="ECO:0000259" key="3">
    <source>
        <dbReference type="PROSITE" id="PS50887"/>
    </source>
</evidence>
<dbReference type="SUPFAM" id="SSF52172">
    <property type="entry name" value="CheY-like"/>
    <property type="match status" value="1"/>
</dbReference>
<reference evidence="4" key="1">
    <citation type="submission" date="2018-06" db="EMBL/GenBank/DDBJ databases">
        <authorList>
            <person name="Zhirakovskaya E."/>
        </authorList>
    </citation>
    <scope>NUCLEOTIDE SEQUENCE</scope>
</reference>
<proteinExistence type="predicted"/>
<dbReference type="PROSITE" id="PS50887">
    <property type="entry name" value="GGDEF"/>
    <property type="match status" value="1"/>
</dbReference>
<dbReference type="Gene3D" id="3.40.50.2300">
    <property type="match status" value="1"/>
</dbReference>
<evidence type="ECO:0000313" key="4">
    <source>
        <dbReference type="EMBL" id="VAW77005.1"/>
    </source>
</evidence>
<dbReference type="SUPFAM" id="SSF55073">
    <property type="entry name" value="Nucleotide cyclase"/>
    <property type="match status" value="1"/>
</dbReference>
<dbReference type="InterPro" id="IPR000160">
    <property type="entry name" value="GGDEF_dom"/>
</dbReference>
<dbReference type="CDD" id="cd01949">
    <property type="entry name" value="GGDEF"/>
    <property type="match status" value="1"/>
</dbReference>
<dbReference type="SMART" id="SM00267">
    <property type="entry name" value="GGDEF"/>
    <property type="match status" value="1"/>
</dbReference>
<dbReference type="PANTHER" id="PTHR44591">
    <property type="entry name" value="STRESS RESPONSE REGULATOR PROTEIN 1"/>
    <property type="match status" value="1"/>
</dbReference>
<dbReference type="GO" id="GO:0000160">
    <property type="term" value="P:phosphorelay signal transduction system"/>
    <property type="evidence" value="ECO:0007669"/>
    <property type="project" value="InterPro"/>
</dbReference>
<feature type="domain" description="GGDEF" evidence="3">
    <location>
        <begin position="185"/>
        <end position="319"/>
    </location>
</feature>
<dbReference type="InterPro" id="IPR011006">
    <property type="entry name" value="CheY-like_superfamily"/>
</dbReference>
<dbReference type="Pfam" id="PF00072">
    <property type="entry name" value="Response_reg"/>
    <property type="match status" value="1"/>
</dbReference>
<dbReference type="Pfam" id="PF00990">
    <property type="entry name" value="GGDEF"/>
    <property type="match status" value="1"/>
</dbReference>
<organism evidence="4">
    <name type="scientific">hydrothermal vent metagenome</name>
    <dbReference type="NCBI Taxonomy" id="652676"/>
    <lineage>
        <taxon>unclassified sequences</taxon>
        <taxon>metagenomes</taxon>
        <taxon>ecological metagenomes</taxon>
    </lineage>
</organism>
<evidence type="ECO:0000256" key="1">
    <source>
        <dbReference type="ARBA" id="ARBA00022553"/>
    </source>
</evidence>
<dbReference type="SMART" id="SM00448">
    <property type="entry name" value="REC"/>
    <property type="match status" value="1"/>
</dbReference>
<dbReference type="EMBL" id="UOFL01000116">
    <property type="protein sequence ID" value="VAW77005.1"/>
    <property type="molecule type" value="Genomic_DNA"/>
</dbReference>
<dbReference type="InterPro" id="IPR029787">
    <property type="entry name" value="Nucleotide_cyclase"/>
</dbReference>
<dbReference type="PROSITE" id="PS50110">
    <property type="entry name" value="RESPONSE_REGULATORY"/>
    <property type="match status" value="1"/>
</dbReference>
<name>A0A3B0Y885_9ZZZZ</name>
<dbReference type="InterPro" id="IPR043128">
    <property type="entry name" value="Rev_trsase/Diguanyl_cyclase"/>
</dbReference>
<sequence length="396" mass="44549">MTLANSSRAVSSRRPKILVIDDSRLIRMAAQKILAQDYDVVLAEDGEQGWQEINQDDSFQIVFSDLTMPRLDGFALLKRIRQSSDQRLKNIPLIIMTTETDDENRRETALQLGATDFISKPFNSIDLKARAKAHVTSEEITRELKRKADLLEHNAHRDALTGLNNRSYLMEKLWQDCSYSIRHDKPVSLLRMDIDAFNQYFVQHGKSFANEVIKKIASIISLNLRSEDTAARIGLSTFIVVRPGSDTEASVVAASQIREQVQSTIFKLGEQLISVTLLTAVFTPFLTSDFNINDLLTKLDKLVLYSIDRTENNGPASSEIVYEDAWTMAQQQALVQACQLPGFDEALKLLARGEKDKVIACLPQMLIKLKPLFELADEKQIQDFISSLAFVGVGPQ</sequence>
<gene>
    <name evidence="4" type="ORF">MNBD_GAMMA12-1127</name>
</gene>
<keyword evidence="1" id="KW-0597">Phosphoprotein</keyword>
<dbReference type="InterPro" id="IPR001789">
    <property type="entry name" value="Sig_transdc_resp-reg_receiver"/>
</dbReference>
<dbReference type="CDD" id="cd00156">
    <property type="entry name" value="REC"/>
    <property type="match status" value="1"/>
</dbReference>
<dbReference type="InterPro" id="IPR050595">
    <property type="entry name" value="Bact_response_regulator"/>
</dbReference>
<dbReference type="NCBIfam" id="TIGR00254">
    <property type="entry name" value="GGDEF"/>
    <property type="match status" value="1"/>
</dbReference>
<evidence type="ECO:0000259" key="2">
    <source>
        <dbReference type="PROSITE" id="PS50110"/>
    </source>
</evidence>
<dbReference type="AlphaFoldDB" id="A0A3B0Y885"/>